<keyword evidence="2" id="KW-0315">Glutamine amidotransferase</keyword>
<dbReference type="STRING" id="1435377.SUSAZ_05500"/>
<dbReference type="PANTHER" id="PTHR42695:SF5">
    <property type="entry name" value="GLUTAMINE AMIDOTRANSFERASE YLR126C-RELATED"/>
    <property type="match status" value="1"/>
</dbReference>
<dbReference type="Proteomes" id="UP000065473">
    <property type="component" value="Chromosome"/>
</dbReference>
<dbReference type="Proteomes" id="UP000060043">
    <property type="component" value="Chromosome"/>
</dbReference>
<dbReference type="EMBL" id="CP013695">
    <property type="protein sequence ID" value="ALU31349.1"/>
    <property type="molecule type" value="Genomic_DNA"/>
</dbReference>
<name>A0A0U3F676_9CREN</name>
<organism evidence="2 5">
    <name type="scientific">Sulfolobus acidocaldarius</name>
    <dbReference type="NCBI Taxonomy" id="2285"/>
    <lineage>
        <taxon>Archaea</taxon>
        <taxon>Thermoproteota</taxon>
        <taxon>Thermoprotei</taxon>
        <taxon>Sulfolobales</taxon>
        <taxon>Sulfolobaceae</taxon>
        <taxon>Sulfolobus</taxon>
    </lineage>
</organism>
<feature type="domain" description="Glutamine amidotransferase" evidence="1">
    <location>
        <begin position="29"/>
        <end position="168"/>
    </location>
</feature>
<dbReference type="GeneID" id="14551657"/>
<dbReference type="OMA" id="SEGCKNQ"/>
<accession>A0A0U3F676</accession>
<reference evidence="4 5" key="1">
    <citation type="submission" date="2015-12" db="EMBL/GenBank/DDBJ databases">
        <title>A stable core within a dynamic pangenome in Sulfolobus acidocaldarius.</title>
        <authorList>
            <person name="Anderson R."/>
            <person name="Kouris A."/>
            <person name="Seward C."/>
            <person name="Campbell K."/>
            <person name="Whitaker R."/>
        </authorList>
    </citation>
    <scope>NUCLEOTIDE SEQUENCE [LARGE SCALE GENOMIC DNA]</scope>
    <source>
        <strain evidence="2 5">GG12-C01-09</strain>
        <strain evidence="3 4">NG05B_CO5_07</strain>
    </source>
</reference>
<dbReference type="PROSITE" id="PS51273">
    <property type="entry name" value="GATASE_TYPE_1"/>
    <property type="match status" value="1"/>
</dbReference>
<protein>
    <submittedName>
        <fullName evidence="2">Glutamine amidotransferase</fullName>
    </submittedName>
</protein>
<sequence>MNTLAIYNHPVERLGILSRFLKNVTEIYAEEITGEERFDNVVIMGGPMGVYEREKYRFLDLEMKLIRRAYSEKKRVLGICLGSQLIAEALGGKVVKGQFGVEIGVSRIRLVNDFKDYFGSDELHVFQWHGDTFSLPHGATLLAYSEKYYQAFNIGRALGIQFHIEVDSEMLRDWLRVYGGDSKMIEEVREQENNFEKIADKLVRYWLSL</sequence>
<evidence type="ECO:0000313" key="2">
    <source>
        <dbReference type="EMBL" id="ALU28634.1"/>
    </source>
</evidence>
<dbReference type="InterPro" id="IPR044992">
    <property type="entry name" value="ChyE-like"/>
</dbReference>
<dbReference type="InterPro" id="IPR017926">
    <property type="entry name" value="GATASE"/>
</dbReference>
<dbReference type="RefSeq" id="WP_011278003.1">
    <property type="nucleotide sequence ID" value="NZ_BHWZ01000002.1"/>
</dbReference>
<evidence type="ECO:0000313" key="4">
    <source>
        <dbReference type="Proteomes" id="UP000060043"/>
    </source>
</evidence>
<dbReference type="InterPro" id="IPR029062">
    <property type="entry name" value="Class_I_gatase-like"/>
</dbReference>
<dbReference type="Gene3D" id="3.40.50.880">
    <property type="match status" value="1"/>
</dbReference>
<dbReference type="GO" id="GO:0016740">
    <property type="term" value="F:transferase activity"/>
    <property type="evidence" value="ECO:0007669"/>
    <property type="project" value="UniProtKB-KW"/>
</dbReference>
<dbReference type="OrthoDB" id="7388at2157"/>
<dbReference type="PANTHER" id="PTHR42695">
    <property type="entry name" value="GLUTAMINE AMIDOTRANSFERASE YLR126C-RELATED"/>
    <property type="match status" value="1"/>
</dbReference>
<proteinExistence type="predicted"/>
<evidence type="ECO:0000313" key="3">
    <source>
        <dbReference type="EMBL" id="ALU31349.1"/>
    </source>
</evidence>
<keyword evidence="2" id="KW-0808">Transferase</keyword>
<dbReference type="Pfam" id="PF00117">
    <property type="entry name" value="GATase"/>
    <property type="match status" value="1"/>
</dbReference>
<dbReference type="EMBL" id="CP013694">
    <property type="protein sequence ID" value="ALU28634.1"/>
    <property type="molecule type" value="Genomic_DNA"/>
</dbReference>
<dbReference type="AlphaFoldDB" id="A0A0U3F676"/>
<dbReference type="PaxDb" id="1435377-SUSAZ_05500"/>
<evidence type="ECO:0000259" key="1">
    <source>
        <dbReference type="Pfam" id="PF00117"/>
    </source>
</evidence>
<evidence type="ECO:0000313" key="5">
    <source>
        <dbReference type="Proteomes" id="UP000065473"/>
    </source>
</evidence>
<dbReference type="SUPFAM" id="SSF52317">
    <property type="entry name" value="Class I glutamine amidotransferase-like"/>
    <property type="match status" value="1"/>
</dbReference>
<gene>
    <name evidence="2" type="ORF">ATY89_00725</name>
    <name evidence="3" type="ORF">ATZ20_03765</name>
</gene>
<dbReference type="GO" id="GO:0005829">
    <property type="term" value="C:cytosol"/>
    <property type="evidence" value="ECO:0007669"/>
    <property type="project" value="TreeGrafter"/>
</dbReference>
<dbReference type="CDD" id="cd01741">
    <property type="entry name" value="GATase1_1"/>
    <property type="match status" value="1"/>
</dbReference>